<reference evidence="1 2" key="1">
    <citation type="submission" date="2018-11" db="EMBL/GenBank/DDBJ databases">
        <authorList>
            <consortium name="Pathogen Informatics"/>
        </authorList>
    </citation>
    <scope>NUCLEOTIDE SEQUENCE [LARGE SCALE GENOMIC DNA]</scope>
</reference>
<proteinExistence type="predicted"/>
<keyword evidence="2" id="KW-1185">Reference proteome</keyword>
<sequence length="55" mass="6158">MATRSNIQSINDLGVNCVAPQFMCQDFYCQFCTDIGIFPKSTNEADIFHGCLSFD</sequence>
<accession>A0A3P7LMN7</accession>
<dbReference type="OrthoDB" id="10455625at2759"/>
<evidence type="ECO:0000313" key="1">
    <source>
        <dbReference type="EMBL" id="VDM83785.1"/>
    </source>
</evidence>
<dbReference type="EMBL" id="UYYB01125307">
    <property type="protein sequence ID" value="VDM83785.1"/>
    <property type="molecule type" value="Genomic_DNA"/>
</dbReference>
<organism evidence="1 2">
    <name type="scientific">Strongylus vulgaris</name>
    <name type="common">Blood worm</name>
    <dbReference type="NCBI Taxonomy" id="40348"/>
    <lineage>
        <taxon>Eukaryota</taxon>
        <taxon>Metazoa</taxon>
        <taxon>Ecdysozoa</taxon>
        <taxon>Nematoda</taxon>
        <taxon>Chromadorea</taxon>
        <taxon>Rhabditida</taxon>
        <taxon>Rhabditina</taxon>
        <taxon>Rhabditomorpha</taxon>
        <taxon>Strongyloidea</taxon>
        <taxon>Strongylidae</taxon>
        <taxon>Strongylus</taxon>
    </lineage>
</organism>
<evidence type="ECO:0000313" key="2">
    <source>
        <dbReference type="Proteomes" id="UP000270094"/>
    </source>
</evidence>
<dbReference type="Proteomes" id="UP000270094">
    <property type="component" value="Unassembled WGS sequence"/>
</dbReference>
<name>A0A3P7LMN7_STRVU</name>
<gene>
    <name evidence="1" type="ORF">SVUK_LOCUS18783</name>
</gene>
<dbReference type="AlphaFoldDB" id="A0A3P7LMN7"/>
<protein>
    <submittedName>
        <fullName evidence="1">Uncharacterized protein</fullName>
    </submittedName>
</protein>